<dbReference type="OrthoDB" id="1067216at2"/>
<feature type="region of interest" description="Disordered" evidence="1">
    <location>
        <begin position="27"/>
        <end position="61"/>
    </location>
</feature>
<dbReference type="EMBL" id="CP012333">
    <property type="protein sequence ID" value="AKU96392.1"/>
    <property type="molecule type" value="Genomic_DNA"/>
</dbReference>
<keyword evidence="4" id="KW-1185">Reference proteome</keyword>
<dbReference type="AlphaFoldDB" id="A0A0K1PS92"/>
<evidence type="ECO:0000313" key="3">
    <source>
        <dbReference type="EMBL" id="AKU96392.1"/>
    </source>
</evidence>
<dbReference type="Gene3D" id="3.40.50.1110">
    <property type="entry name" value="SGNH hydrolase"/>
    <property type="match status" value="1"/>
</dbReference>
<reference evidence="3 4" key="1">
    <citation type="submission" date="2015-08" db="EMBL/GenBank/DDBJ databases">
        <authorList>
            <person name="Babu N.S."/>
            <person name="Beckwith C.J."/>
            <person name="Beseler K.G."/>
            <person name="Brison A."/>
            <person name="Carone J.V."/>
            <person name="Caskin T.P."/>
            <person name="Diamond M."/>
            <person name="Durham M.E."/>
            <person name="Foxe J.M."/>
            <person name="Go M."/>
            <person name="Henderson B.A."/>
            <person name="Jones I.B."/>
            <person name="McGettigan J.A."/>
            <person name="Micheletti S.J."/>
            <person name="Nasrallah M.E."/>
            <person name="Ortiz D."/>
            <person name="Piller C.R."/>
            <person name="Privatt S.R."/>
            <person name="Schneider S.L."/>
            <person name="Sharp S."/>
            <person name="Smith T.C."/>
            <person name="Stanton J.D."/>
            <person name="Ullery H.E."/>
            <person name="Wilson R.J."/>
            <person name="Serrano M.G."/>
            <person name="Buck G."/>
            <person name="Lee V."/>
            <person name="Wang Y."/>
            <person name="Carvalho R."/>
            <person name="Voegtly L."/>
            <person name="Shi R."/>
            <person name="Duckworth R."/>
            <person name="Johnson A."/>
            <person name="Loviza R."/>
            <person name="Walstead R."/>
            <person name="Shah Z."/>
            <person name="Kiflezghi M."/>
            <person name="Wade K."/>
            <person name="Ball S.L."/>
            <person name="Bradley K.W."/>
            <person name="Asai D.J."/>
            <person name="Bowman C.A."/>
            <person name="Russell D.A."/>
            <person name="Pope W.H."/>
            <person name="Jacobs-Sera D."/>
            <person name="Hendrix R.W."/>
            <person name="Hatfull G.F."/>
        </authorList>
    </citation>
    <scope>NUCLEOTIDE SEQUENCE [LARGE SCALE GENOMIC DNA]</scope>
    <source>
        <strain evidence="3 4">DSM 27648</strain>
    </source>
</reference>
<dbReference type="GO" id="GO:0016788">
    <property type="term" value="F:hydrolase activity, acting on ester bonds"/>
    <property type="evidence" value="ECO:0007669"/>
    <property type="project" value="UniProtKB-ARBA"/>
</dbReference>
<evidence type="ECO:0008006" key="5">
    <source>
        <dbReference type="Google" id="ProtNLM"/>
    </source>
</evidence>
<dbReference type="RefSeq" id="WP_146647690.1">
    <property type="nucleotide sequence ID" value="NZ_CP012333.1"/>
</dbReference>
<evidence type="ECO:0000256" key="2">
    <source>
        <dbReference type="SAM" id="SignalP"/>
    </source>
</evidence>
<feature type="signal peptide" evidence="2">
    <location>
        <begin position="1"/>
        <end position="26"/>
    </location>
</feature>
<evidence type="ECO:0000313" key="4">
    <source>
        <dbReference type="Proteomes" id="UP000064967"/>
    </source>
</evidence>
<dbReference type="SUPFAM" id="SSF52266">
    <property type="entry name" value="SGNH hydrolase"/>
    <property type="match status" value="1"/>
</dbReference>
<dbReference type="CDD" id="cd00229">
    <property type="entry name" value="SGNH_hydrolase"/>
    <property type="match status" value="1"/>
</dbReference>
<gene>
    <name evidence="3" type="ORF">AKJ09_03056</name>
</gene>
<sequence length="233" mass="25386">MRIEPGRIVTCLTLSLAFVACHHASADEPPRKRVEAPPPLPPPAPSPAADTGSLPAAPSAPPPTLKTAKFVLHIGDSTVGYTLGMQLELSRMFKAAGVRYESHTFTAAGLRSFAKERYIEKLVREKDPDLVIVQLGTNNLTVPTPSAYLPDVKEIVSQTGNRACYWVGPIPLEQPEKGMRKMLRENVAPCTFYDSFDLVLARQSDKIHPTQPAAKKWAEAFWTFADKTPPGGG</sequence>
<dbReference type="InterPro" id="IPR036514">
    <property type="entry name" value="SGNH_hydro_sf"/>
</dbReference>
<evidence type="ECO:0000256" key="1">
    <source>
        <dbReference type="SAM" id="MobiDB-lite"/>
    </source>
</evidence>
<keyword evidence="2" id="KW-0732">Signal</keyword>
<name>A0A0K1PS92_9BACT</name>
<dbReference type="KEGG" id="llu:AKJ09_03056"/>
<dbReference type="STRING" id="1391654.AKJ09_03056"/>
<organism evidence="3 4">
    <name type="scientific">Labilithrix luteola</name>
    <dbReference type="NCBI Taxonomy" id="1391654"/>
    <lineage>
        <taxon>Bacteria</taxon>
        <taxon>Pseudomonadati</taxon>
        <taxon>Myxococcota</taxon>
        <taxon>Polyangia</taxon>
        <taxon>Polyangiales</taxon>
        <taxon>Labilitrichaceae</taxon>
        <taxon>Labilithrix</taxon>
    </lineage>
</organism>
<feature type="chain" id="PRO_5005465941" description="SGNH hydrolase-type esterase domain-containing protein" evidence="2">
    <location>
        <begin position="27"/>
        <end position="233"/>
    </location>
</feature>
<feature type="compositionally biased region" description="Pro residues" evidence="1">
    <location>
        <begin position="36"/>
        <end position="46"/>
    </location>
</feature>
<accession>A0A0K1PS92</accession>
<proteinExistence type="predicted"/>
<feature type="compositionally biased region" description="Low complexity" evidence="1">
    <location>
        <begin position="47"/>
        <end position="57"/>
    </location>
</feature>
<protein>
    <recommendedName>
        <fullName evidence="5">SGNH hydrolase-type esterase domain-containing protein</fullName>
    </recommendedName>
</protein>
<dbReference type="PROSITE" id="PS51257">
    <property type="entry name" value="PROKAR_LIPOPROTEIN"/>
    <property type="match status" value="1"/>
</dbReference>
<dbReference type="Proteomes" id="UP000064967">
    <property type="component" value="Chromosome"/>
</dbReference>